<reference evidence="2 3" key="1">
    <citation type="submission" date="2020-08" db="EMBL/GenBank/DDBJ databases">
        <title>Genomic Encyclopedia of Type Strains, Phase III (KMG-III): the genomes of soil and plant-associated and newly described type strains.</title>
        <authorList>
            <person name="Whitman W."/>
        </authorList>
    </citation>
    <scope>NUCLEOTIDE SEQUENCE [LARGE SCALE GENOMIC DNA]</scope>
    <source>
        <strain evidence="2 3">CECT 8572</strain>
    </source>
</reference>
<keyword evidence="1" id="KW-0472">Membrane</keyword>
<evidence type="ECO:0000256" key="1">
    <source>
        <dbReference type="SAM" id="Phobius"/>
    </source>
</evidence>
<dbReference type="Gene3D" id="6.10.340.10">
    <property type="match status" value="1"/>
</dbReference>
<keyword evidence="3" id="KW-1185">Reference proteome</keyword>
<keyword evidence="1" id="KW-0812">Transmembrane</keyword>
<comment type="caution">
    <text evidence="2">The sequence shown here is derived from an EMBL/GenBank/DDBJ whole genome shotgun (WGS) entry which is preliminary data.</text>
</comment>
<feature type="transmembrane region" description="Helical" evidence="1">
    <location>
        <begin position="296"/>
        <end position="319"/>
    </location>
</feature>
<gene>
    <name evidence="2" type="ORF">FHS00_001465</name>
</gene>
<proteinExistence type="predicted"/>
<feature type="transmembrane region" description="Helical" evidence="1">
    <location>
        <begin position="12"/>
        <end position="35"/>
    </location>
</feature>
<dbReference type="Gene3D" id="3.30.450.20">
    <property type="entry name" value="PAS domain"/>
    <property type="match status" value="1"/>
</dbReference>
<evidence type="ECO:0008006" key="4">
    <source>
        <dbReference type="Google" id="ProtNLM"/>
    </source>
</evidence>
<keyword evidence="1" id="KW-1133">Transmembrane helix</keyword>
<evidence type="ECO:0000313" key="3">
    <source>
        <dbReference type="Proteomes" id="UP000576152"/>
    </source>
</evidence>
<evidence type="ECO:0000313" key="2">
    <source>
        <dbReference type="EMBL" id="MBB3711889.1"/>
    </source>
</evidence>
<protein>
    <recommendedName>
        <fullName evidence="4">HAMP domain-containing protein</fullName>
    </recommendedName>
</protein>
<organism evidence="2 3">
    <name type="scientific">Limimaricola variabilis</name>
    <dbReference type="NCBI Taxonomy" id="1492771"/>
    <lineage>
        <taxon>Bacteria</taxon>
        <taxon>Pseudomonadati</taxon>
        <taxon>Pseudomonadota</taxon>
        <taxon>Alphaproteobacteria</taxon>
        <taxon>Rhodobacterales</taxon>
        <taxon>Paracoccaceae</taxon>
        <taxon>Limimaricola</taxon>
    </lineage>
</organism>
<dbReference type="RefSeq" id="WP_183471353.1">
    <property type="nucleotide sequence ID" value="NZ_JACIBX010000004.1"/>
</dbReference>
<dbReference type="Proteomes" id="UP000576152">
    <property type="component" value="Unassembled WGS sequence"/>
</dbReference>
<accession>A0ABR6HMV7</accession>
<sequence length="362" mass="39263">MQTRAIHRLPSLATALFGFVAIFAFLGLGALALLAERRLEEVGNRVQAEAVQLRGEALRMNFGKALGREWNSVNAVAGTIDMGTIEATRPRLAAISRISNAIAWTGIADSSGRLLASSRPLLEGQDVSGSLWFRRGLNGKYIGSAETDDRLARLVPGAGDGPVRFVDMSVAIRDPEGRAEGVLLYRLNVTWIQEYLIESAGVLELDLFLVNGRGDVLFEHYEQIGQSLSPRARQVVTSGQQGVFQVPLEQNGEAFLALLPKIVTGDMASLDWRLVARVPAQVAGFGLGRVVFSRDIFWVVLGFGAALALGTALFARYFLAPLRTLSRDAEAIAEGRDTYPAEQRSSREAQTLSAAIVRLQRG</sequence>
<dbReference type="EMBL" id="JACIBX010000004">
    <property type="protein sequence ID" value="MBB3711889.1"/>
    <property type="molecule type" value="Genomic_DNA"/>
</dbReference>
<name>A0ABR6HMV7_9RHOB</name>